<organism evidence="2 3">
    <name type="scientific">Cricetulus griseus</name>
    <name type="common">Chinese hamster</name>
    <name type="synonym">Cricetulus barabensis griseus</name>
    <dbReference type="NCBI Taxonomy" id="10029"/>
    <lineage>
        <taxon>Eukaryota</taxon>
        <taxon>Metazoa</taxon>
        <taxon>Chordata</taxon>
        <taxon>Craniata</taxon>
        <taxon>Vertebrata</taxon>
        <taxon>Euteleostomi</taxon>
        <taxon>Mammalia</taxon>
        <taxon>Eutheria</taxon>
        <taxon>Euarchontoglires</taxon>
        <taxon>Glires</taxon>
        <taxon>Rodentia</taxon>
        <taxon>Myomorpha</taxon>
        <taxon>Muroidea</taxon>
        <taxon>Cricetidae</taxon>
        <taxon>Cricetinae</taxon>
        <taxon>Cricetulus</taxon>
    </lineage>
</organism>
<dbReference type="EMBL" id="JH000543">
    <property type="protein sequence ID" value="EGW06111.1"/>
    <property type="molecule type" value="Genomic_DNA"/>
</dbReference>
<accession>G3HNE0</accession>
<feature type="compositionally biased region" description="Polar residues" evidence="1">
    <location>
        <begin position="35"/>
        <end position="45"/>
    </location>
</feature>
<sequence>MMHLEKAKAPLTLTGPRTVLLKTGKPQFFMTTLAPTVQNPDSSSRFLPAKLKRREKHRPTLGEGKC</sequence>
<feature type="region of interest" description="Disordered" evidence="1">
    <location>
        <begin position="35"/>
        <end position="66"/>
    </location>
</feature>
<dbReference type="AlphaFoldDB" id="G3HNE0"/>
<dbReference type="Proteomes" id="UP000001075">
    <property type="component" value="Unassembled WGS sequence"/>
</dbReference>
<gene>
    <name evidence="2" type="ORF">I79_012277</name>
</gene>
<protein>
    <submittedName>
        <fullName evidence="2">Uncharacterized protein</fullName>
    </submittedName>
</protein>
<evidence type="ECO:0000313" key="3">
    <source>
        <dbReference type="Proteomes" id="UP000001075"/>
    </source>
</evidence>
<evidence type="ECO:0000256" key="1">
    <source>
        <dbReference type="SAM" id="MobiDB-lite"/>
    </source>
</evidence>
<evidence type="ECO:0000313" key="2">
    <source>
        <dbReference type="EMBL" id="EGW06111.1"/>
    </source>
</evidence>
<dbReference type="InParanoid" id="G3HNE0"/>
<reference evidence="3" key="1">
    <citation type="journal article" date="2011" name="Nat. Biotechnol.">
        <title>The genomic sequence of the Chinese hamster ovary (CHO)-K1 cell line.</title>
        <authorList>
            <person name="Xu X."/>
            <person name="Nagarajan H."/>
            <person name="Lewis N.E."/>
            <person name="Pan S."/>
            <person name="Cai Z."/>
            <person name="Liu X."/>
            <person name="Chen W."/>
            <person name="Xie M."/>
            <person name="Wang W."/>
            <person name="Hammond S."/>
            <person name="Andersen M.R."/>
            <person name="Neff N."/>
            <person name="Passarelli B."/>
            <person name="Koh W."/>
            <person name="Fan H.C."/>
            <person name="Wang J."/>
            <person name="Gui Y."/>
            <person name="Lee K.H."/>
            <person name="Betenbaugh M.J."/>
            <person name="Quake S.R."/>
            <person name="Famili I."/>
            <person name="Palsson B.O."/>
            <person name="Wang J."/>
        </authorList>
    </citation>
    <scope>NUCLEOTIDE SEQUENCE [LARGE SCALE GENOMIC DNA]</scope>
    <source>
        <strain evidence="3">CHO K1 cell line</strain>
    </source>
</reference>
<proteinExistence type="predicted"/>
<name>G3HNE0_CRIGR</name>